<accession>A0ABU3WB63</accession>
<name>A0ABU3WB63_9GAMM</name>
<dbReference type="Proteomes" id="UP001278188">
    <property type="component" value="Unassembled WGS sequence"/>
</dbReference>
<keyword evidence="3" id="KW-1185">Reference proteome</keyword>
<evidence type="ECO:0000313" key="2">
    <source>
        <dbReference type="EMBL" id="MDV2467634.1"/>
    </source>
</evidence>
<gene>
    <name evidence="2" type="ORF">QR674_01375</name>
</gene>
<keyword evidence="1" id="KW-0472">Membrane</keyword>
<dbReference type="EMBL" id="JASVDY010000001">
    <property type="protein sequence ID" value="MDV2467634.1"/>
    <property type="molecule type" value="Genomic_DNA"/>
</dbReference>
<protein>
    <submittedName>
        <fullName evidence="2">Amino acid transport protein</fullName>
    </submittedName>
</protein>
<dbReference type="RefSeq" id="WP_317081316.1">
    <property type="nucleotide sequence ID" value="NZ_JASVDY010000001.1"/>
</dbReference>
<keyword evidence="1" id="KW-0812">Transmembrane</keyword>
<evidence type="ECO:0000256" key="1">
    <source>
        <dbReference type="SAM" id="Phobius"/>
    </source>
</evidence>
<feature type="transmembrane region" description="Helical" evidence="1">
    <location>
        <begin position="43"/>
        <end position="65"/>
    </location>
</feature>
<keyword evidence="1" id="KW-1133">Transmembrane helix</keyword>
<organism evidence="2 3">
    <name type="scientific">Acinetobacter chinensis</name>
    <dbReference type="NCBI Taxonomy" id="2004650"/>
    <lineage>
        <taxon>Bacteria</taxon>
        <taxon>Pseudomonadati</taxon>
        <taxon>Pseudomonadota</taxon>
        <taxon>Gammaproteobacteria</taxon>
        <taxon>Moraxellales</taxon>
        <taxon>Moraxellaceae</taxon>
        <taxon>Acinetobacter</taxon>
    </lineage>
</organism>
<sequence>MDTTALLLGVIFSSIGLGYFIYGRKQKMSMPFVCGLSLMIFPYFIENTLFMGLTGCLLSIIPWLLRF</sequence>
<evidence type="ECO:0000313" key="3">
    <source>
        <dbReference type="Proteomes" id="UP001278188"/>
    </source>
</evidence>
<proteinExistence type="predicted"/>
<reference evidence="2 3" key="1">
    <citation type="submission" date="2023-06" db="EMBL/GenBank/DDBJ databases">
        <title>Genomic Analysis of Acinetobacter Strains Recovered from South Australian Aquatic Samples provides Insights into the Circulation of Antibiotic Resistance determinants in the Environment.</title>
        <authorList>
            <person name="Tobin L."/>
            <person name="Jarocki V.M."/>
            <person name="Kenyon J."/>
            <person name="Drigo B."/>
            <person name="Donner E."/>
            <person name="Djordjevic S.P."/>
            <person name="Hamidian M."/>
        </authorList>
    </citation>
    <scope>NUCLEOTIDE SEQUENCE [LARGE SCALE GENOMIC DNA]</scope>
    <source>
        <strain evidence="2 3">SAAc652</strain>
    </source>
</reference>
<comment type="caution">
    <text evidence="2">The sequence shown here is derived from an EMBL/GenBank/DDBJ whole genome shotgun (WGS) entry which is preliminary data.</text>
</comment>
<feature type="transmembrane region" description="Helical" evidence="1">
    <location>
        <begin position="6"/>
        <end position="22"/>
    </location>
</feature>